<name>A0A840UT84_9FIRM</name>
<dbReference type="Proteomes" id="UP000559117">
    <property type="component" value="Unassembled WGS sequence"/>
</dbReference>
<dbReference type="AlphaFoldDB" id="A0A840UT84"/>
<reference evidence="1 2" key="1">
    <citation type="submission" date="2020-08" db="EMBL/GenBank/DDBJ databases">
        <title>Genomic Encyclopedia of Type Strains, Phase IV (KMG-IV): sequencing the most valuable type-strain genomes for metagenomic binning, comparative biology and taxonomic classification.</title>
        <authorList>
            <person name="Goeker M."/>
        </authorList>
    </citation>
    <scope>NUCLEOTIDE SEQUENCE [LARGE SCALE GENOMIC DNA]</scope>
    <source>
        <strain evidence="1 2">DSM 24661</strain>
    </source>
</reference>
<sequence length="213" mass="24236">MIAESILKPELLKIVDAENNTAYYGCNQEWYKTPRQREAGCGPSVASNIIFYLTQPGGTSNVKEQVLRLMEESWDHVTPGAMGIPTTKMFCEAMDEYMKVKSLLAEHACLDIGENKKQRPSIEKIIKFIEFAINKDAPVAFLNLCNGEEVVLDAWHWVTIISINYNENCDQVEISIIDNGELKKINLLLWYQTTKRGGGFVYFVKRNSLEISF</sequence>
<keyword evidence="2" id="KW-1185">Reference proteome</keyword>
<evidence type="ECO:0000313" key="1">
    <source>
        <dbReference type="EMBL" id="MBB5335705.1"/>
    </source>
</evidence>
<evidence type="ECO:0000313" key="2">
    <source>
        <dbReference type="Proteomes" id="UP000559117"/>
    </source>
</evidence>
<gene>
    <name evidence="1" type="ORF">HNR32_000837</name>
</gene>
<evidence type="ECO:0008006" key="3">
    <source>
        <dbReference type="Google" id="ProtNLM"/>
    </source>
</evidence>
<dbReference type="EMBL" id="JACHFH010000007">
    <property type="protein sequence ID" value="MBB5335705.1"/>
    <property type="molecule type" value="Genomic_DNA"/>
</dbReference>
<proteinExistence type="predicted"/>
<comment type="caution">
    <text evidence="1">The sequence shown here is derived from an EMBL/GenBank/DDBJ whole genome shotgun (WGS) entry which is preliminary data.</text>
</comment>
<dbReference type="RefSeq" id="WP_183859929.1">
    <property type="nucleotide sequence ID" value="NZ_JACHFH010000007.1"/>
</dbReference>
<accession>A0A840UT84</accession>
<organism evidence="1 2">
    <name type="scientific">Pectinatus brassicae</name>
    <dbReference type="NCBI Taxonomy" id="862415"/>
    <lineage>
        <taxon>Bacteria</taxon>
        <taxon>Bacillati</taxon>
        <taxon>Bacillota</taxon>
        <taxon>Negativicutes</taxon>
        <taxon>Selenomonadales</taxon>
        <taxon>Selenomonadaceae</taxon>
        <taxon>Pectinatus</taxon>
    </lineage>
</organism>
<protein>
    <recommendedName>
        <fullName evidence="3">Peptidase C39-like domain-containing protein</fullName>
    </recommendedName>
</protein>